<evidence type="ECO:0000256" key="5">
    <source>
        <dbReference type="SAM" id="SignalP"/>
    </source>
</evidence>
<sequence>MIEKKGARLALAAVTVAGLLAGCSSGSSDSSTTVTFAGQTQEKDIWDAQFKAFEQAHPDIKVDAQYTPNDSYPQLMQTQLQAGNAADVIQTTPGTGGGLPALTLAAGGRLADLTNMSWVGSMPASSKPLVTLDGKVYAYPTDVAPLFVAYNPQLFSDAGLSAPTTFAQLTDACTKLSAAGVTPISLAGASYQNTSILVQAIAANNVFGPDPDWNTERKANSTTFASAAGWQKTVSDVKKLIDAKCFASDVAAVKAPVHMQRFAASKAAMYVMPAQAINSVRNAAPDLTFSSFAFPADTAAQTRVSAASGIALVVNGKARNSDAARKLIDFLSTPAQRAAYANTAGTIAPGAGPDGSDVYTDILTPLKPYMATDKVLTLNYLSWPNANVAQQLATSVQGLFTGQKTAEQVLADTDQAWNTANK</sequence>
<protein>
    <submittedName>
        <fullName evidence="6">ABC transporter substrate-binding protein</fullName>
    </submittedName>
</protein>
<dbReference type="PANTHER" id="PTHR43649">
    <property type="entry name" value="ARABINOSE-BINDING PROTEIN-RELATED"/>
    <property type="match status" value="1"/>
</dbReference>
<comment type="subcellular location">
    <subcellularLocation>
        <location evidence="1">Cell envelope</location>
    </subcellularLocation>
</comment>
<keyword evidence="4 5" id="KW-0732">Signal</keyword>
<dbReference type="Proteomes" id="UP000482960">
    <property type="component" value="Unassembled WGS sequence"/>
</dbReference>
<feature type="chain" id="PRO_5038669454" evidence="5">
    <location>
        <begin position="22"/>
        <end position="422"/>
    </location>
</feature>
<dbReference type="EMBL" id="BLPG01000001">
    <property type="protein sequence ID" value="GFJ87828.1"/>
    <property type="molecule type" value="Genomic_DNA"/>
</dbReference>
<comment type="similarity">
    <text evidence="2">Belongs to the bacterial solute-binding protein 1 family.</text>
</comment>
<dbReference type="PROSITE" id="PS51257">
    <property type="entry name" value="PROKAR_LIPOPROTEIN"/>
    <property type="match status" value="1"/>
</dbReference>
<evidence type="ECO:0000256" key="3">
    <source>
        <dbReference type="ARBA" id="ARBA00022448"/>
    </source>
</evidence>
<dbReference type="RefSeq" id="WP_173074939.1">
    <property type="nucleotide sequence ID" value="NZ_BAABJB010000029.1"/>
</dbReference>
<evidence type="ECO:0000256" key="1">
    <source>
        <dbReference type="ARBA" id="ARBA00004196"/>
    </source>
</evidence>
<organism evidence="6 7">
    <name type="scientific">Phytohabitans rumicis</name>
    <dbReference type="NCBI Taxonomy" id="1076125"/>
    <lineage>
        <taxon>Bacteria</taxon>
        <taxon>Bacillati</taxon>
        <taxon>Actinomycetota</taxon>
        <taxon>Actinomycetes</taxon>
        <taxon>Micromonosporales</taxon>
        <taxon>Micromonosporaceae</taxon>
    </lineage>
</organism>
<dbReference type="InterPro" id="IPR006059">
    <property type="entry name" value="SBP"/>
</dbReference>
<evidence type="ECO:0000313" key="6">
    <source>
        <dbReference type="EMBL" id="GFJ87828.1"/>
    </source>
</evidence>
<keyword evidence="3" id="KW-0813">Transport</keyword>
<dbReference type="AlphaFoldDB" id="A0A6V8KYR1"/>
<dbReference type="GO" id="GO:0030313">
    <property type="term" value="C:cell envelope"/>
    <property type="evidence" value="ECO:0007669"/>
    <property type="project" value="UniProtKB-SubCell"/>
</dbReference>
<name>A0A6V8KYR1_9ACTN</name>
<dbReference type="SUPFAM" id="SSF53850">
    <property type="entry name" value="Periplasmic binding protein-like II"/>
    <property type="match status" value="1"/>
</dbReference>
<dbReference type="Pfam" id="PF01547">
    <property type="entry name" value="SBP_bac_1"/>
    <property type="match status" value="1"/>
</dbReference>
<keyword evidence="7" id="KW-1185">Reference proteome</keyword>
<proteinExistence type="inferred from homology"/>
<feature type="signal peptide" evidence="5">
    <location>
        <begin position="1"/>
        <end position="21"/>
    </location>
</feature>
<reference evidence="6 7" key="1">
    <citation type="submission" date="2020-03" db="EMBL/GenBank/DDBJ databases">
        <title>Whole genome shotgun sequence of Phytohabitans rumicis NBRC 108638.</title>
        <authorList>
            <person name="Komaki H."/>
            <person name="Tamura T."/>
        </authorList>
    </citation>
    <scope>NUCLEOTIDE SEQUENCE [LARGE SCALE GENOMIC DNA]</scope>
    <source>
        <strain evidence="6 7">NBRC 108638</strain>
    </source>
</reference>
<dbReference type="Gene3D" id="3.40.190.10">
    <property type="entry name" value="Periplasmic binding protein-like II"/>
    <property type="match status" value="2"/>
</dbReference>
<dbReference type="PANTHER" id="PTHR43649:SF31">
    <property type="entry name" value="SN-GLYCEROL-3-PHOSPHATE-BINDING PERIPLASMIC PROTEIN UGPB"/>
    <property type="match status" value="1"/>
</dbReference>
<evidence type="ECO:0000313" key="7">
    <source>
        <dbReference type="Proteomes" id="UP000482960"/>
    </source>
</evidence>
<dbReference type="InterPro" id="IPR050490">
    <property type="entry name" value="Bact_solute-bd_prot1"/>
</dbReference>
<comment type="caution">
    <text evidence="6">The sequence shown here is derived from an EMBL/GenBank/DDBJ whole genome shotgun (WGS) entry which is preliminary data.</text>
</comment>
<reference evidence="6 7" key="2">
    <citation type="submission" date="2020-03" db="EMBL/GenBank/DDBJ databases">
        <authorList>
            <person name="Ichikawa N."/>
            <person name="Kimura A."/>
            <person name="Kitahashi Y."/>
            <person name="Uohara A."/>
        </authorList>
    </citation>
    <scope>NUCLEOTIDE SEQUENCE [LARGE SCALE GENOMIC DNA]</scope>
    <source>
        <strain evidence="6 7">NBRC 108638</strain>
    </source>
</reference>
<evidence type="ECO:0000256" key="2">
    <source>
        <dbReference type="ARBA" id="ARBA00008520"/>
    </source>
</evidence>
<evidence type="ECO:0000256" key="4">
    <source>
        <dbReference type="ARBA" id="ARBA00022729"/>
    </source>
</evidence>
<accession>A0A6V8KYR1</accession>
<gene>
    <name evidence="6" type="ORF">Prum_014700</name>
</gene>